<dbReference type="EMBL" id="JAVRRD010000001">
    <property type="protein sequence ID" value="KAK5065016.1"/>
    <property type="molecule type" value="Genomic_DNA"/>
</dbReference>
<proteinExistence type="predicted"/>
<evidence type="ECO:0000256" key="1">
    <source>
        <dbReference type="ARBA" id="ARBA00023002"/>
    </source>
</evidence>
<accession>A0AAV9NRR5</accession>
<dbReference type="SUPFAM" id="SSF51197">
    <property type="entry name" value="Clavaminate synthase-like"/>
    <property type="match status" value="1"/>
</dbReference>
<dbReference type="GO" id="GO:0016491">
    <property type="term" value="F:oxidoreductase activity"/>
    <property type="evidence" value="ECO:0007669"/>
    <property type="project" value="UniProtKB-KW"/>
</dbReference>
<sequence length="383" mass="42829">MAPTTVESPRAPTVGHTTASHEPDTTSNSNPAFYATNRYKLDSLPLELAPAKDLTLDRKISAASRLAANGTIRDLLTNHGAVHFKGLGLKSAEEFSRFAQSFGWRPHEDIGNPVRRTVLAYNVATANEGPNTQPVYPHNEFGLSPHYPAYVFFYCLSAPETGGETPVNNSITLYDKLKQQVPDFIKVVEEKGVRYQLFYRNRPRSDISSPGTSLLQSYGINVLDSDDTETARSKIEDEIRRLPTATWQWENQSPDNKLGDLRVFQRLPAVRRHEQTGKQAFFNNVISRYLNAKTAGTLDPPYLNKDGDYQPPALYADDTPIPHEYLEAAVQIVNDTRSLVLWNTGDVLLIDNHAVQHGREPWTGDRKLLASLWDEPSVGVQKS</sequence>
<dbReference type="AlphaFoldDB" id="A0AAV9NRR5"/>
<name>A0AAV9NRR5_9EURO</name>
<evidence type="ECO:0000259" key="3">
    <source>
        <dbReference type="Pfam" id="PF02668"/>
    </source>
</evidence>
<dbReference type="Pfam" id="PF02668">
    <property type="entry name" value="TauD"/>
    <property type="match status" value="1"/>
</dbReference>
<protein>
    <recommendedName>
        <fullName evidence="3">TauD/TfdA-like domain-containing protein</fullName>
    </recommendedName>
</protein>
<evidence type="ECO:0000313" key="5">
    <source>
        <dbReference type="Proteomes" id="UP001358417"/>
    </source>
</evidence>
<dbReference type="PANTHER" id="PTHR10696:SF21">
    <property type="entry name" value="TAUD_TFDA-LIKE DOMAIN-CONTAINING PROTEIN"/>
    <property type="match status" value="1"/>
</dbReference>
<feature type="region of interest" description="Disordered" evidence="2">
    <location>
        <begin position="1"/>
        <end position="31"/>
    </location>
</feature>
<evidence type="ECO:0000256" key="2">
    <source>
        <dbReference type="SAM" id="MobiDB-lite"/>
    </source>
</evidence>
<dbReference type="InterPro" id="IPR050411">
    <property type="entry name" value="AlphaKG_dependent_hydroxylases"/>
</dbReference>
<dbReference type="GeneID" id="89969073"/>
<dbReference type="InterPro" id="IPR003819">
    <property type="entry name" value="TauD/TfdA-like"/>
</dbReference>
<dbReference type="Gene3D" id="3.60.130.10">
    <property type="entry name" value="Clavaminate synthase-like"/>
    <property type="match status" value="1"/>
</dbReference>
<reference evidence="4 5" key="1">
    <citation type="submission" date="2023-08" db="EMBL/GenBank/DDBJ databases">
        <title>Black Yeasts Isolated from many extreme environments.</title>
        <authorList>
            <person name="Coleine C."/>
            <person name="Stajich J.E."/>
            <person name="Selbmann L."/>
        </authorList>
    </citation>
    <scope>NUCLEOTIDE SEQUENCE [LARGE SCALE GENOMIC DNA]</scope>
    <source>
        <strain evidence="4 5">CCFEE 5792</strain>
    </source>
</reference>
<dbReference type="InterPro" id="IPR042098">
    <property type="entry name" value="TauD-like_sf"/>
</dbReference>
<dbReference type="PANTHER" id="PTHR10696">
    <property type="entry name" value="GAMMA-BUTYROBETAINE HYDROXYLASE-RELATED"/>
    <property type="match status" value="1"/>
</dbReference>
<feature type="domain" description="TauD/TfdA-like" evidence="3">
    <location>
        <begin position="69"/>
        <end position="369"/>
    </location>
</feature>
<keyword evidence="5" id="KW-1185">Reference proteome</keyword>
<dbReference type="Proteomes" id="UP001358417">
    <property type="component" value="Unassembled WGS sequence"/>
</dbReference>
<keyword evidence="1" id="KW-0560">Oxidoreductase</keyword>
<organism evidence="4 5">
    <name type="scientific">Exophiala bonariae</name>
    <dbReference type="NCBI Taxonomy" id="1690606"/>
    <lineage>
        <taxon>Eukaryota</taxon>
        <taxon>Fungi</taxon>
        <taxon>Dikarya</taxon>
        <taxon>Ascomycota</taxon>
        <taxon>Pezizomycotina</taxon>
        <taxon>Eurotiomycetes</taxon>
        <taxon>Chaetothyriomycetidae</taxon>
        <taxon>Chaetothyriales</taxon>
        <taxon>Herpotrichiellaceae</taxon>
        <taxon>Exophiala</taxon>
    </lineage>
</organism>
<comment type="caution">
    <text evidence="4">The sequence shown here is derived from an EMBL/GenBank/DDBJ whole genome shotgun (WGS) entry which is preliminary data.</text>
</comment>
<evidence type="ECO:0000313" key="4">
    <source>
        <dbReference type="EMBL" id="KAK5065016.1"/>
    </source>
</evidence>
<dbReference type="RefSeq" id="XP_064712340.1">
    <property type="nucleotide sequence ID" value="XM_064844480.1"/>
</dbReference>
<gene>
    <name evidence="4" type="ORF">LTR84_000851</name>
</gene>